<dbReference type="EMBL" id="BMIL01000002">
    <property type="protein sequence ID" value="GGC57345.1"/>
    <property type="molecule type" value="Genomic_DNA"/>
</dbReference>
<name>A0A916U4L7_9SPHI</name>
<dbReference type="InterPro" id="IPR039426">
    <property type="entry name" value="TonB-dep_rcpt-like"/>
</dbReference>
<reference evidence="11" key="1">
    <citation type="journal article" date="2014" name="Int. J. Syst. Evol. Microbiol.">
        <title>Complete genome sequence of Corynebacterium casei LMG S-19264T (=DSM 44701T), isolated from a smear-ripened cheese.</title>
        <authorList>
            <consortium name="US DOE Joint Genome Institute (JGI-PGF)"/>
            <person name="Walter F."/>
            <person name="Albersmeier A."/>
            <person name="Kalinowski J."/>
            <person name="Ruckert C."/>
        </authorList>
    </citation>
    <scope>NUCLEOTIDE SEQUENCE</scope>
    <source>
        <strain evidence="11">CGMCC 1.15343</strain>
    </source>
</reference>
<dbReference type="InterPro" id="IPR037066">
    <property type="entry name" value="Plug_dom_sf"/>
</dbReference>
<dbReference type="SUPFAM" id="SSF56935">
    <property type="entry name" value="Porins"/>
    <property type="match status" value="1"/>
</dbReference>
<protein>
    <submittedName>
        <fullName evidence="11">TonB-dependent receptor</fullName>
    </submittedName>
</protein>
<evidence type="ECO:0000256" key="5">
    <source>
        <dbReference type="ARBA" id="ARBA00022729"/>
    </source>
</evidence>
<evidence type="ECO:0000256" key="4">
    <source>
        <dbReference type="ARBA" id="ARBA00022692"/>
    </source>
</evidence>
<reference evidence="11" key="2">
    <citation type="submission" date="2020-09" db="EMBL/GenBank/DDBJ databases">
        <authorList>
            <person name="Sun Q."/>
            <person name="Zhou Y."/>
        </authorList>
    </citation>
    <scope>NUCLEOTIDE SEQUENCE</scope>
    <source>
        <strain evidence="11">CGMCC 1.15343</strain>
    </source>
</reference>
<evidence type="ECO:0000313" key="11">
    <source>
        <dbReference type="EMBL" id="GGC57345.1"/>
    </source>
</evidence>
<feature type="domain" description="TonB-dependent receptor plug" evidence="10">
    <location>
        <begin position="125"/>
        <end position="224"/>
    </location>
</feature>
<dbReference type="InterPro" id="IPR012910">
    <property type="entry name" value="Plug_dom"/>
</dbReference>
<comment type="similarity">
    <text evidence="8">Belongs to the TonB-dependent receptor family.</text>
</comment>
<evidence type="ECO:0000256" key="6">
    <source>
        <dbReference type="ARBA" id="ARBA00023136"/>
    </source>
</evidence>
<keyword evidence="6 8" id="KW-0472">Membrane</keyword>
<dbReference type="Pfam" id="PF07715">
    <property type="entry name" value="Plug"/>
    <property type="match status" value="1"/>
</dbReference>
<keyword evidence="2 8" id="KW-0813">Transport</keyword>
<evidence type="ECO:0000256" key="1">
    <source>
        <dbReference type="ARBA" id="ARBA00004571"/>
    </source>
</evidence>
<evidence type="ECO:0000256" key="9">
    <source>
        <dbReference type="SAM" id="SignalP"/>
    </source>
</evidence>
<dbReference type="PROSITE" id="PS52016">
    <property type="entry name" value="TONB_DEPENDENT_REC_3"/>
    <property type="match status" value="1"/>
</dbReference>
<sequence length="810" mass="90499">MYMHKTLLFIFLSLICFAGNAQTGSLSGRVTNENGAAVEGATLKIKELNRSAITDMEGKYELRSVKYGSYTLVVSALQTDAKSVSVKVGTGNTVMNVKVKSAGARALEQVFIEGKTEKKTIETSGFAINVVETKEASLRNVQTNELLDRTVGVRVRQNGGLGSAVEYNLNGMSGRSVGIFIDGIEISTYGSSFNLNSIPPSMVERIEVYKGVLPAHLSGDYMGGAINVVLKKDISQNNIAASISYGSFNTYQVDASAMYRNSKNGFTAKASGFYTYTDNSYETWGKFSKFITPDGQVERYYRARRFNDSFKSTGGRFELGFTNVKWADALLLGYNGSSTDNEIPHGQVMAKPYVGRTSEAQAHVFNLIYNKKDLFTNGLSLNVNGVYSDRSTYLQDTVGYLYNWDGNYRLDFYNRPMYREGYGQQGLDVITDISRRITTLRSNLSYDIFSGHRLSINHVYYTVDRDDEDLLRPVANGSLKTISDLQKQITAFNYEAQLFGDKLKTNLFLKYYQQNVGRTTPIVSTVGGQNVVNTARSDKKIDATGYGLAASYALKPKIVLIASAEQAVRMPGDTEILGDPNENVLSNFSIRPEVARNINLGFRLGNFEIDKHRISVSGNAFSRNIKDRIVRQVNSTLSDQEVEVSPFMNIGRAKSLGFEAELGYAYSNRLNVMFTFSKFNSVFKQGDDSVTGQRLTQYEGEQLPNEPFFTMNGNAQYRLNNVLQKNSLLNLFYNFGYVAPFRTVWPESEWFTTPTQFAQDLGLSYKFPDRKLVVSLDAKNILNAEIYDNFGVQKPGRAFFVKLNYSINRL</sequence>
<dbReference type="Gene3D" id="2.40.170.20">
    <property type="entry name" value="TonB-dependent receptor, beta-barrel domain"/>
    <property type="match status" value="1"/>
</dbReference>
<keyword evidence="7 8" id="KW-0998">Cell outer membrane</keyword>
<keyword evidence="5 9" id="KW-0732">Signal</keyword>
<evidence type="ECO:0000259" key="10">
    <source>
        <dbReference type="Pfam" id="PF07715"/>
    </source>
</evidence>
<dbReference type="SUPFAM" id="SSF49452">
    <property type="entry name" value="Starch-binding domain-like"/>
    <property type="match status" value="1"/>
</dbReference>
<organism evidence="11 12">
    <name type="scientific">Pedobacter quisquiliarum</name>
    <dbReference type="NCBI Taxonomy" id="1834438"/>
    <lineage>
        <taxon>Bacteria</taxon>
        <taxon>Pseudomonadati</taxon>
        <taxon>Bacteroidota</taxon>
        <taxon>Sphingobacteriia</taxon>
        <taxon>Sphingobacteriales</taxon>
        <taxon>Sphingobacteriaceae</taxon>
        <taxon>Pedobacter</taxon>
    </lineage>
</organism>
<dbReference type="PANTHER" id="PTHR30069">
    <property type="entry name" value="TONB-DEPENDENT OUTER MEMBRANE RECEPTOR"/>
    <property type="match status" value="1"/>
</dbReference>
<gene>
    <name evidence="11" type="ORF">GCM10011387_08680</name>
</gene>
<accession>A0A916U4L7</accession>
<comment type="caution">
    <text evidence="11">The sequence shown here is derived from an EMBL/GenBank/DDBJ whole genome shotgun (WGS) entry which is preliminary data.</text>
</comment>
<dbReference type="GO" id="GO:0015344">
    <property type="term" value="F:siderophore uptake transmembrane transporter activity"/>
    <property type="evidence" value="ECO:0007669"/>
    <property type="project" value="TreeGrafter"/>
</dbReference>
<dbReference type="Gene3D" id="2.60.40.1120">
    <property type="entry name" value="Carboxypeptidase-like, regulatory domain"/>
    <property type="match status" value="1"/>
</dbReference>
<comment type="subcellular location">
    <subcellularLocation>
        <location evidence="1 8">Cell outer membrane</location>
        <topology evidence="1 8">Multi-pass membrane protein</topology>
    </subcellularLocation>
</comment>
<dbReference type="PANTHER" id="PTHR30069:SF29">
    <property type="entry name" value="HEMOGLOBIN AND HEMOGLOBIN-HAPTOGLOBIN-BINDING PROTEIN 1-RELATED"/>
    <property type="match status" value="1"/>
</dbReference>
<evidence type="ECO:0000256" key="7">
    <source>
        <dbReference type="ARBA" id="ARBA00023237"/>
    </source>
</evidence>
<dbReference type="Proteomes" id="UP000651668">
    <property type="component" value="Unassembled WGS sequence"/>
</dbReference>
<feature type="chain" id="PRO_5037976863" evidence="9">
    <location>
        <begin position="22"/>
        <end position="810"/>
    </location>
</feature>
<keyword evidence="12" id="KW-1185">Reference proteome</keyword>
<keyword evidence="3 8" id="KW-1134">Transmembrane beta strand</keyword>
<evidence type="ECO:0000256" key="8">
    <source>
        <dbReference type="PROSITE-ProRule" id="PRU01360"/>
    </source>
</evidence>
<evidence type="ECO:0000256" key="3">
    <source>
        <dbReference type="ARBA" id="ARBA00022452"/>
    </source>
</evidence>
<dbReference type="InterPro" id="IPR036942">
    <property type="entry name" value="Beta-barrel_TonB_sf"/>
</dbReference>
<keyword evidence="11" id="KW-0675">Receptor</keyword>
<evidence type="ECO:0000313" key="12">
    <source>
        <dbReference type="Proteomes" id="UP000651668"/>
    </source>
</evidence>
<dbReference type="InterPro" id="IPR013784">
    <property type="entry name" value="Carb-bd-like_fold"/>
</dbReference>
<dbReference type="GO" id="GO:0009279">
    <property type="term" value="C:cell outer membrane"/>
    <property type="evidence" value="ECO:0007669"/>
    <property type="project" value="UniProtKB-SubCell"/>
</dbReference>
<dbReference type="GO" id="GO:0030246">
    <property type="term" value="F:carbohydrate binding"/>
    <property type="evidence" value="ECO:0007669"/>
    <property type="project" value="InterPro"/>
</dbReference>
<keyword evidence="4 8" id="KW-0812">Transmembrane</keyword>
<dbReference type="AlphaFoldDB" id="A0A916U4L7"/>
<evidence type="ECO:0000256" key="2">
    <source>
        <dbReference type="ARBA" id="ARBA00022448"/>
    </source>
</evidence>
<dbReference type="Pfam" id="PF13715">
    <property type="entry name" value="CarbopepD_reg_2"/>
    <property type="match status" value="1"/>
</dbReference>
<feature type="signal peptide" evidence="9">
    <location>
        <begin position="1"/>
        <end position="21"/>
    </location>
</feature>
<dbReference type="GO" id="GO:0044718">
    <property type="term" value="P:siderophore transmembrane transport"/>
    <property type="evidence" value="ECO:0007669"/>
    <property type="project" value="TreeGrafter"/>
</dbReference>
<dbReference type="Gene3D" id="2.170.130.10">
    <property type="entry name" value="TonB-dependent receptor, plug domain"/>
    <property type="match status" value="1"/>
</dbReference>
<proteinExistence type="inferred from homology"/>